<dbReference type="Gene3D" id="1.10.10.10">
    <property type="entry name" value="Winged helix-like DNA-binding domain superfamily/Winged helix DNA-binding domain"/>
    <property type="match status" value="1"/>
</dbReference>
<evidence type="ECO:0000256" key="4">
    <source>
        <dbReference type="ARBA" id="ARBA00011918"/>
    </source>
</evidence>
<comment type="catalytic activity">
    <reaction evidence="1">
        <text>a 4-O-methyl-thymidine in DNA + L-cysteinyl-[protein] = a thymidine in DNA + S-methyl-L-cysteinyl-[protein]</text>
        <dbReference type="Rhea" id="RHEA:53428"/>
        <dbReference type="Rhea" id="RHEA-COMP:10131"/>
        <dbReference type="Rhea" id="RHEA-COMP:10132"/>
        <dbReference type="Rhea" id="RHEA-COMP:13555"/>
        <dbReference type="Rhea" id="RHEA-COMP:13556"/>
        <dbReference type="ChEBI" id="CHEBI:29950"/>
        <dbReference type="ChEBI" id="CHEBI:82612"/>
        <dbReference type="ChEBI" id="CHEBI:137386"/>
        <dbReference type="ChEBI" id="CHEBI:137387"/>
        <dbReference type="EC" id="2.1.1.63"/>
    </reaction>
</comment>
<evidence type="ECO:0000256" key="6">
    <source>
        <dbReference type="ARBA" id="ARBA00022603"/>
    </source>
</evidence>
<evidence type="ECO:0000313" key="12">
    <source>
        <dbReference type="EMBL" id="MFC1400207.1"/>
    </source>
</evidence>
<organism evidence="12 13">
    <name type="scientific">Streptacidiphilus cavernicola</name>
    <dbReference type="NCBI Taxonomy" id="3342716"/>
    <lineage>
        <taxon>Bacteria</taxon>
        <taxon>Bacillati</taxon>
        <taxon>Actinomycetota</taxon>
        <taxon>Actinomycetes</taxon>
        <taxon>Kitasatosporales</taxon>
        <taxon>Streptomycetaceae</taxon>
        <taxon>Streptacidiphilus</taxon>
    </lineage>
</organism>
<dbReference type="Pfam" id="PF01035">
    <property type="entry name" value="DNA_binding_1"/>
    <property type="match status" value="1"/>
</dbReference>
<reference evidence="12 13" key="1">
    <citation type="submission" date="2024-09" db="EMBL/GenBank/DDBJ databases">
        <authorList>
            <person name="Lee S.D."/>
        </authorList>
    </citation>
    <scope>NUCLEOTIDE SEQUENCE [LARGE SCALE GENOMIC DNA]</scope>
    <source>
        <strain evidence="12 13">N1-5</strain>
    </source>
</reference>
<dbReference type="CDD" id="cd06445">
    <property type="entry name" value="ATase"/>
    <property type="match status" value="1"/>
</dbReference>
<comment type="similarity">
    <text evidence="3">Belongs to the MGMT family.</text>
</comment>
<dbReference type="InterPro" id="IPR001497">
    <property type="entry name" value="MethylDNA_cys_MeTrfase_AS"/>
</dbReference>
<keyword evidence="7 12" id="KW-0808">Transferase</keyword>
<dbReference type="PANTHER" id="PTHR46460:SF1">
    <property type="entry name" value="METHYLATED-DNA--PROTEIN-CYSTEINE METHYLTRANSFERASE"/>
    <property type="match status" value="1"/>
</dbReference>
<evidence type="ECO:0000256" key="8">
    <source>
        <dbReference type="ARBA" id="ARBA00022763"/>
    </source>
</evidence>
<dbReference type="Gene3D" id="3.30.160.70">
    <property type="entry name" value="Methylated DNA-protein cysteine methyltransferase domain"/>
    <property type="match status" value="1"/>
</dbReference>
<evidence type="ECO:0000259" key="11">
    <source>
        <dbReference type="Pfam" id="PF01035"/>
    </source>
</evidence>
<dbReference type="NCBIfam" id="TIGR00589">
    <property type="entry name" value="ogt"/>
    <property type="match status" value="1"/>
</dbReference>
<evidence type="ECO:0000256" key="3">
    <source>
        <dbReference type="ARBA" id="ARBA00008711"/>
    </source>
</evidence>
<comment type="caution">
    <text evidence="12">The sequence shown here is derived from an EMBL/GenBank/DDBJ whole genome shotgun (WGS) entry which is preliminary data.</text>
</comment>
<dbReference type="PROSITE" id="PS00374">
    <property type="entry name" value="MGMT"/>
    <property type="match status" value="1"/>
</dbReference>
<gene>
    <name evidence="12" type="ORF">ACEZDJ_02775</name>
</gene>
<keyword evidence="9" id="KW-0234">DNA repair</keyword>
<keyword evidence="6 12" id="KW-0489">Methyltransferase</keyword>
<evidence type="ECO:0000256" key="2">
    <source>
        <dbReference type="ARBA" id="ARBA00003317"/>
    </source>
</evidence>
<dbReference type="SUPFAM" id="SSF46767">
    <property type="entry name" value="Methylated DNA-protein cysteine methyltransferase, C-terminal domain"/>
    <property type="match status" value="1"/>
</dbReference>
<evidence type="ECO:0000256" key="10">
    <source>
        <dbReference type="ARBA" id="ARBA00049348"/>
    </source>
</evidence>
<comment type="catalytic activity">
    <reaction evidence="10">
        <text>a 6-O-methyl-2'-deoxyguanosine in DNA + L-cysteinyl-[protein] = S-methyl-L-cysteinyl-[protein] + a 2'-deoxyguanosine in DNA</text>
        <dbReference type="Rhea" id="RHEA:24000"/>
        <dbReference type="Rhea" id="RHEA-COMP:10131"/>
        <dbReference type="Rhea" id="RHEA-COMP:10132"/>
        <dbReference type="Rhea" id="RHEA-COMP:11367"/>
        <dbReference type="Rhea" id="RHEA-COMP:11368"/>
        <dbReference type="ChEBI" id="CHEBI:29950"/>
        <dbReference type="ChEBI" id="CHEBI:82612"/>
        <dbReference type="ChEBI" id="CHEBI:85445"/>
        <dbReference type="ChEBI" id="CHEBI:85448"/>
        <dbReference type="EC" id="2.1.1.63"/>
    </reaction>
</comment>
<dbReference type="SUPFAM" id="SSF53155">
    <property type="entry name" value="Methylated DNA-protein cysteine methyltransferase domain"/>
    <property type="match status" value="1"/>
</dbReference>
<dbReference type="RefSeq" id="WP_232242047.1">
    <property type="nucleotide sequence ID" value="NZ_JBHEZZ010000001.1"/>
</dbReference>
<name>A0ABV6UFG8_9ACTN</name>
<evidence type="ECO:0000256" key="7">
    <source>
        <dbReference type="ARBA" id="ARBA00022679"/>
    </source>
</evidence>
<dbReference type="PANTHER" id="PTHR46460">
    <property type="entry name" value="METHYLATED-DNA--PROTEIN-CYSTEINE METHYLTRANSFERASE"/>
    <property type="match status" value="1"/>
</dbReference>
<evidence type="ECO:0000256" key="5">
    <source>
        <dbReference type="ARBA" id="ARBA00015377"/>
    </source>
</evidence>
<keyword evidence="13" id="KW-1185">Reference proteome</keyword>
<keyword evidence="8" id="KW-0227">DNA damage</keyword>
<dbReference type="InterPro" id="IPR036388">
    <property type="entry name" value="WH-like_DNA-bd_sf"/>
</dbReference>
<evidence type="ECO:0000313" key="13">
    <source>
        <dbReference type="Proteomes" id="UP001592528"/>
    </source>
</evidence>
<dbReference type="InterPro" id="IPR036217">
    <property type="entry name" value="MethylDNA_cys_MeTrfase_DNAb"/>
</dbReference>
<sequence>MSVPTPSVPTPSVPFGSVAAVSVPTSWFAVPTPLPSGPVRVGITDAGVVATSFGERGPDAVRPGDEEKAALVTARFGEYFAGRRRAFDLPIDWRATAAGPQRAVLQKLQRTVVYGQTIAYGQLAARSGVFDDVLDQGGLAARAVGQIMGSNPLFLLVPCHRVVAADGIGGFGGGAVGMEVKRWLLTLEGVLAPTLDWGGPG</sequence>
<accession>A0ABV6UFG8</accession>
<dbReference type="EC" id="2.1.1.63" evidence="4"/>
<comment type="function">
    <text evidence="2">Involved in the cellular defense against the biological effects of O6-methylguanine (O6-MeG) and O4-methylthymine (O4-MeT) in DNA. Repairs the methylated nucleobase in DNA by stoichiometrically transferring the methyl group to a cysteine residue in the enzyme. This is a suicide reaction: the enzyme is irreversibly inactivated.</text>
</comment>
<dbReference type="InterPro" id="IPR036631">
    <property type="entry name" value="MGMT_N_sf"/>
</dbReference>
<dbReference type="InterPro" id="IPR014048">
    <property type="entry name" value="MethylDNA_cys_MeTrfase_DNA-bd"/>
</dbReference>
<evidence type="ECO:0000256" key="1">
    <source>
        <dbReference type="ARBA" id="ARBA00001286"/>
    </source>
</evidence>
<dbReference type="EMBL" id="JBHEZZ010000001">
    <property type="protein sequence ID" value="MFC1400207.1"/>
    <property type="molecule type" value="Genomic_DNA"/>
</dbReference>
<protein>
    <recommendedName>
        <fullName evidence="5">Methylated-DNA--protein-cysteine methyltransferase</fullName>
        <ecNumber evidence="4">2.1.1.63</ecNumber>
    </recommendedName>
</protein>
<dbReference type="Proteomes" id="UP001592528">
    <property type="component" value="Unassembled WGS sequence"/>
</dbReference>
<feature type="domain" description="Methylated-DNA-[protein]-cysteine S-methyltransferase DNA binding" evidence="11">
    <location>
        <begin position="101"/>
        <end position="190"/>
    </location>
</feature>
<dbReference type="GO" id="GO:0003908">
    <property type="term" value="F:methylated-DNA-[protein]-cysteine S-methyltransferase activity"/>
    <property type="evidence" value="ECO:0007669"/>
    <property type="project" value="UniProtKB-EC"/>
</dbReference>
<proteinExistence type="inferred from homology"/>
<evidence type="ECO:0000256" key="9">
    <source>
        <dbReference type="ARBA" id="ARBA00023204"/>
    </source>
</evidence>
<dbReference type="GO" id="GO:0032259">
    <property type="term" value="P:methylation"/>
    <property type="evidence" value="ECO:0007669"/>
    <property type="project" value="UniProtKB-KW"/>
</dbReference>